<dbReference type="EnsemblBacteria" id="ABK76888">
    <property type="protein sequence ID" value="ABK76888"/>
    <property type="gene ID" value="CENSYa_0246"/>
</dbReference>
<organism evidence="1 2">
    <name type="scientific">Cenarchaeum symbiosum (strain A)</name>
    <dbReference type="NCBI Taxonomy" id="414004"/>
    <lineage>
        <taxon>Archaea</taxon>
        <taxon>Nitrososphaerota</taxon>
        <taxon>Candidatus Cenarchaeales</taxon>
        <taxon>Candidatus Cenarchaeaceae</taxon>
        <taxon>Candidatus Cenarchaeum</taxon>
    </lineage>
</organism>
<keyword evidence="2" id="KW-1185">Reference proteome</keyword>
<dbReference type="HOGENOM" id="CLU_2177775_0_0_2"/>
<protein>
    <submittedName>
        <fullName evidence="1">Uncharacterized protein</fullName>
    </submittedName>
</protein>
<dbReference type="AlphaFoldDB" id="A0RU71"/>
<dbReference type="Proteomes" id="UP000000758">
    <property type="component" value="Chromosome"/>
</dbReference>
<proteinExistence type="predicted"/>
<evidence type="ECO:0000313" key="2">
    <source>
        <dbReference type="Proteomes" id="UP000000758"/>
    </source>
</evidence>
<dbReference type="EMBL" id="DP000238">
    <property type="protein sequence ID" value="ABK76888.1"/>
    <property type="molecule type" value="Genomic_DNA"/>
</dbReference>
<accession>A0RU71</accession>
<name>A0RU71_CENSY</name>
<dbReference type="STRING" id="414004.CENSYa_0246"/>
<sequence length="109" mass="11808">MCLKDDADLPRNTGSPDVAPGDLIVVNKDSNILGGFNNSYPGDIARLAARYLLDVERSVMGLESGWPVPLAGLSLCICEFEKVVAPTQCPRSPARLILRVRARLYTHGV</sequence>
<dbReference type="KEGG" id="csy:CENSYa_0246"/>
<gene>
    <name evidence="1" type="ordered locus">CENSYa_0246</name>
</gene>
<evidence type="ECO:0000313" key="1">
    <source>
        <dbReference type="EMBL" id="ABK76888.1"/>
    </source>
</evidence>
<reference evidence="1 2" key="1">
    <citation type="journal article" date="2006" name="Proc. Natl. Acad. Sci. U.S.A.">
        <title>Genomic analysis of the uncultivated marine crenarchaeote Cenarchaeum symbiosum.</title>
        <authorList>
            <person name="Hallam S.J."/>
            <person name="Konstantinidis K.T."/>
            <person name="Putnam N."/>
            <person name="Schleper C."/>
            <person name="Watanabe Y."/>
            <person name="Sugahara J."/>
            <person name="Preston C."/>
            <person name="de la Torre J."/>
            <person name="Richardson P.M."/>
            <person name="DeLong E.F."/>
        </authorList>
    </citation>
    <scope>NUCLEOTIDE SEQUENCE [LARGE SCALE GENOMIC DNA]</scope>
    <source>
        <strain evidence="2">A</strain>
    </source>
</reference>